<dbReference type="OMA" id="CRIGSIC"/>
<evidence type="ECO:0008006" key="4">
    <source>
        <dbReference type="Google" id="ProtNLM"/>
    </source>
</evidence>
<gene>
    <name evidence="2" type="ORF">H072_7711</name>
</gene>
<reference evidence="3" key="2">
    <citation type="submission" date="2013-04" db="EMBL/GenBank/DDBJ databases">
        <title>Genomic mechanisms accounting for the adaptation to parasitism in nematode-trapping fungi.</title>
        <authorList>
            <person name="Ahren D.G."/>
        </authorList>
    </citation>
    <scope>NUCLEOTIDE SEQUENCE [LARGE SCALE GENOMIC DNA]</scope>
    <source>
        <strain evidence="3">CBS 200.50</strain>
    </source>
</reference>
<feature type="signal peptide" evidence="1">
    <location>
        <begin position="1"/>
        <end position="19"/>
    </location>
</feature>
<accession>S8A6B1</accession>
<sequence>MVAIKYALLTFSLLGAAAAAPASEVDYVSALVPGEGLPSPKELGLTNVFLQKRKVCRYTDVCQRTDAIACFNYLLGLNERSCSTGARPTQFCRMGGCSWIGQAENAPQAASYFRDVAHGGNVVINGCRIGSICAGYNYAGGNGNLRVTLAGN</sequence>
<evidence type="ECO:0000256" key="1">
    <source>
        <dbReference type="SAM" id="SignalP"/>
    </source>
</evidence>
<comment type="caution">
    <text evidence="2">The sequence shown here is derived from an EMBL/GenBank/DDBJ whole genome shotgun (WGS) entry which is preliminary data.</text>
</comment>
<dbReference type="OrthoDB" id="2112446at2759"/>
<dbReference type="EMBL" id="AQGS01000539">
    <property type="protein sequence ID" value="EPS38560.1"/>
    <property type="molecule type" value="Genomic_DNA"/>
</dbReference>
<keyword evidence="1" id="KW-0732">Signal</keyword>
<keyword evidence="3" id="KW-1185">Reference proteome</keyword>
<dbReference type="AlphaFoldDB" id="S8A6B1"/>
<reference evidence="2 3" key="1">
    <citation type="journal article" date="2013" name="PLoS Genet.">
        <title>Genomic mechanisms accounting for the adaptation to parasitism in nematode-trapping fungi.</title>
        <authorList>
            <person name="Meerupati T."/>
            <person name="Andersson K.M."/>
            <person name="Friman E."/>
            <person name="Kumar D."/>
            <person name="Tunlid A."/>
            <person name="Ahren D."/>
        </authorList>
    </citation>
    <scope>NUCLEOTIDE SEQUENCE [LARGE SCALE GENOMIC DNA]</scope>
    <source>
        <strain evidence="2 3">CBS 200.50</strain>
    </source>
</reference>
<proteinExistence type="predicted"/>
<name>S8A6B1_DACHA</name>
<protein>
    <recommendedName>
        <fullName evidence="4">Ecp2 effector protein domain-containing protein</fullName>
    </recommendedName>
</protein>
<dbReference type="STRING" id="1284197.S8A6B1"/>
<evidence type="ECO:0000313" key="2">
    <source>
        <dbReference type="EMBL" id="EPS38560.1"/>
    </source>
</evidence>
<dbReference type="Proteomes" id="UP000015100">
    <property type="component" value="Unassembled WGS sequence"/>
</dbReference>
<organism evidence="2 3">
    <name type="scientific">Dactylellina haptotyla (strain CBS 200.50)</name>
    <name type="common">Nematode-trapping fungus</name>
    <name type="synonym">Monacrosporium haptotylum</name>
    <dbReference type="NCBI Taxonomy" id="1284197"/>
    <lineage>
        <taxon>Eukaryota</taxon>
        <taxon>Fungi</taxon>
        <taxon>Dikarya</taxon>
        <taxon>Ascomycota</taxon>
        <taxon>Pezizomycotina</taxon>
        <taxon>Orbiliomycetes</taxon>
        <taxon>Orbiliales</taxon>
        <taxon>Orbiliaceae</taxon>
        <taxon>Dactylellina</taxon>
    </lineage>
</organism>
<feature type="chain" id="PRO_5004547764" description="Ecp2 effector protein domain-containing protein" evidence="1">
    <location>
        <begin position="20"/>
        <end position="152"/>
    </location>
</feature>
<dbReference type="HOGENOM" id="CLU_101873_0_1_1"/>
<evidence type="ECO:0000313" key="3">
    <source>
        <dbReference type="Proteomes" id="UP000015100"/>
    </source>
</evidence>